<keyword evidence="1" id="KW-0812">Transmembrane</keyword>
<evidence type="ECO:0000256" key="1">
    <source>
        <dbReference type="SAM" id="Phobius"/>
    </source>
</evidence>
<keyword evidence="4" id="KW-1185">Reference proteome</keyword>
<dbReference type="OrthoDB" id="248356at2"/>
<dbReference type="Proteomes" id="UP000007013">
    <property type="component" value="Chromosome"/>
</dbReference>
<protein>
    <recommendedName>
        <fullName evidence="5">Na+/H+ antiporter</fullName>
    </recommendedName>
</protein>
<dbReference type="HOGENOM" id="CLU_044045_0_0_0"/>
<dbReference type="eggNOG" id="COG1055">
    <property type="taxonomic scope" value="Bacteria"/>
</dbReference>
<feature type="transmembrane region" description="Helical" evidence="1">
    <location>
        <begin position="244"/>
        <end position="267"/>
    </location>
</feature>
<evidence type="ECO:0000313" key="4">
    <source>
        <dbReference type="Proteomes" id="UP000007013"/>
    </source>
</evidence>
<organism evidence="3 4">
    <name type="scientific">Opitutus terrae (strain DSM 11246 / JCM 15787 / PB90-1)</name>
    <dbReference type="NCBI Taxonomy" id="452637"/>
    <lineage>
        <taxon>Bacteria</taxon>
        <taxon>Pseudomonadati</taxon>
        <taxon>Verrucomicrobiota</taxon>
        <taxon>Opitutia</taxon>
        <taxon>Opitutales</taxon>
        <taxon>Opitutaceae</taxon>
        <taxon>Opitutus</taxon>
    </lineage>
</organism>
<evidence type="ECO:0000256" key="2">
    <source>
        <dbReference type="SAM" id="SignalP"/>
    </source>
</evidence>
<feature type="transmembrane region" description="Helical" evidence="1">
    <location>
        <begin position="489"/>
        <end position="508"/>
    </location>
</feature>
<reference evidence="3 4" key="1">
    <citation type="journal article" date="2011" name="J. Bacteriol.">
        <title>Genome sequence of the verrucomicrobium Opitutus terrae PB90-1, an abundant inhabitant of rice paddy soil ecosystems.</title>
        <authorList>
            <person name="van Passel M.W."/>
            <person name="Kant R."/>
            <person name="Palva A."/>
            <person name="Copeland A."/>
            <person name="Lucas S."/>
            <person name="Lapidus A."/>
            <person name="Glavina del Rio T."/>
            <person name="Pitluck S."/>
            <person name="Goltsman E."/>
            <person name="Clum A."/>
            <person name="Sun H."/>
            <person name="Schmutz J."/>
            <person name="Larimer F.W."/>
            <person name="Land M.L."/>
            <person name="Hauser L."/>
            <person name="Kyrpides N."/>
            <person name="Mikhailova N."/>
            <person name="Richardson P.P."/>
            <person name="Janssen P.H."/>
            <person name="de Vos W.M."/>
            <person name="Smidt H."/>
        </authorList>
    </citation>
    <scope>NUCLEOTIDE SEQUENCE [LARGE SCALE GENOMIC DNA]</scope>
    <source>
        <strain evidence="4">DSM 11246 / JCM 15787 / PB90-1</strain>
    </source>
</reference>
<evidence type="ECO:0000313" key="3">
    <source>
        <dbReference type="EMBL" id="ACB76904.1"/>
    </source>
</evidence>
<dbReference type="RefSeq" id="WP_012376433.1">
    <property type="nucleotide sequence ID" value="NC_010571.1"/>
</dbReference>
<keyword evidence="1" id="KW-1133">Transmembrane helix</keyword>
<dbReference type="InterPro" id="IPR009978">
    <property type="entry name" value="Na_H_antiport_3"/>
</dbReference>
<dbReference type="Pfam" id="PF07399">
    <property type="entry name" value="Na_H_antiport_3"/>
    <property type="match status" value="1"/>
</dbReference>
<feature type="transmembrane region" description="Helical" evidence="1">
    <location>
        <begin position="419"/>
        <end position="439"/>
    </location>
</feature>
<feature type="signal peptide" evidence="2">
    <location>
        <begin position="1"/>
        <end position="26"/>
    </location>
</feature>
<feature type="transmembrane region" description="Helical" evidence="1">
    <location>
        <begin position="61"/>
        <end position="78"/>
    </location>
</feature>
<feature type="transmembrane region" description="Helical" evidence="1">
    <location>
        <begin position="125"/>
        <end position="147"/>
    </location>
</feature>
<dbReference type="KEGG" id="ote:Oter_3627"/>
<dbReference type="EMBL" id="CP001032">
    <property type="protein sequence ID" value="ACB76904.1"/>
    <property type="molecule type" value="Genomic_DNA"/>
</dbReference>
<feature type="transmembrane region" description="Helical" evidence="1">
    <location>
        <begin position="202"/>
        <end position="232"/>
    </location>
</feature>
<keyword evidence="1" id="KW-0472">Membrane</keyword>
<evidence type="ECO:0008006" key="5">
    <source>
        <dbReference type="Google" id="ProtNLM"/>
    </source>
</evidence>
<feature type="transmembrane region" description="Helical" evidence="1">
    <location>
        <begin position="451"/>
        <end position="469"/>
    </location>
</feature>
<feature type="transmembrane region" description="Helical" evidence="1">
    <location>
        <begin position="387"/>
        <end position="407"/>
    </location>
</feature>
<dbReference type="STRING" id="452637.Oter_3627"/>
<feature type="chain" id="PRO_5002774644" description="Na+/H+ antiporter" evidence="2">
    <location>
        <begin position="27"/>
        <end position="509"/>
    </location>
</feature>
<feature type="transmembrane region" description="Helical" evidence="1">
    <location>
        <begin position="287"/>
        <end position="306"/>
    </location>
</feature>
<name>B1ZWF2_OPITP</name>
<proteinExistence type="predicted"/>
<feature type="transmembrane region" description="Helical" evidence="1">
    <location>
        <begin position="358"/>
        <end position="375"/>
    </location>
</feature>
<accession>B1ZWF2</accession>
<dbReference type="AlphaFoldDB" id="B1ZWF2"/>
<gene>
    <name evidence="3" type="ordered locus">Oter_3627</name>
</gene>
<keyword evidence="2" id="KW-0732">Signal</keyword>
<sequence length="509" mass="54552">MAPTPAHIPAWLLVLGTVMTVPLAHAAGAPAGDFPLPLDAYPGAADGVWATLRERARIEPFNLVATGIFLLAIIHTFLTAKFRHWAHEVEAAHCARLKERAAPATDTDEDDVPDEVSFKGQILHFLGEVEAVFGTWVVVLIGAIVWFKGWPTVVDYVGQRVTFTEPMFVVVIMALASTRPVLTVAEQCLRAVASIGRGSAAAWWLAILIIAPVLGSFITEPAAMTIAALLLARQFYQLEPSLRLRYATIGLLFVNVSVGGTLTHFAAPPVLMVAAPWGWDTPFMMLHFGWKALVGILVATLAYYAAFRHEFKTLELVRSRLAEGGENAANARPPIPAWITVVQLGFLALTVFVAHYPALFIGGFLFFLAFAQATAHHQSRLDLRAPLLVGFFLAGLVIHGGLQAWWIQPVLSSLTELPLFLGATALTAVNDNAAITYLATLVPGFTEPLKYAVVAGAVTGGGLTVIANAPNPAGQTILQRYFPDGVSPLGLLLGALAPTVIMALAFLLL</sequence>